<dbReference type="GO" id="GO:0005121">
    <property type="term" value="F:Toll binding"/>
    <property type="evidence" value="ECO:0007669"/>
    <property type="project" value="TreeGrafter"/>
</dbReference>
<keyword evidence="1 4" id="KW-0732">Signal</keyword>
<dbReference type="GO" id="GO:0021556">
    <property type="term" value="P:central nervous system formation"/>
    <property type="evidence" value="ECO:0007669"/>
    <property type="project" value="TreeGrafter"/>
</dbReference>
<dbReference type="GO" id="GO:0008083">
    <property type="term" value="F:growth factor activity"/>
    <property type="evidence" value="ECO:0007669"/>
    <property type="project" value="TreeGrafter"/>
</dbReference>
<dbReference type="PANTHER" id="PTHR23199:SF12">
    <property type="entry name" value="NEUROTROPHIN 1-RELATED"/>
    <property type="match status" value="1"/>
</dbReference>
<feature type="signal peptide" evidence="4">
    <location>
        <begin position="1"/>
        <end position="21"/>
    </location>
</feature>
<name>A0A195EWC8_9HYME</name>
<keyword evidence="7" id="KW-1185">Reference proteome</keyword>
<evidence type="ECO:0000256" key="3">
    <source>
        <dbReference type="ARBA" id="ARBA00023180"/>
    </source>
</evidence>
<protein>
    <submittedName>
        <fullName evidence="6">Protein spaetzle</fullName>
    </submittedName>
</protein>
<dbReference type="InterPro" id="IPR032104">
    <property type="entry name" value="Spaetzle"/>
</dbReference>
<accession>A0A195EWC8</accession>
<dbReference type="GO" id="GO:0005615">
    <property type="term" value="C:extracellular space"/>
    <property type="evidence" value="ECO:0007669"/>
    <property type="project" value="UniProtKB-ARBA"/>
</dbReference>
<evidence type="ECO:0000313" key="7">
    <source>
        <dbReference type="Proteomes" id="UP000078541"/>
    </source>
</evidence>
<dbReference type="InterPro" id="IPR052444">
    <property type="entry name" value="Spz/Toll_ligand-like"/>
</dbReference>
<dbReference type="AlphaFoldDB" id="A0A195EWC8"/>
<dbReference type="PANTHER" id="PTHR23199">
    <property type="entry name" value="NEUROTROPHIN 1-RELATED"/>
    <property type="match status" value="1"/>
</dbReference>
<keyword evidence="3" id="KW-0325">Glycoprotein</keyword>
<gene>
    <name evidence="6" type="ORF">ALC56_13061</name>
</gene>
<dbReference type="Gene3D" id="2.10.90.10">
    <property type="entry name" value="Cystine-knot cytokines"/>
    <property type="match status" value="1"/>
</dbReference>
<proteinExistence type="predicted"/>
<sequence>MGKFATVFLIELLFIVGIILGDRFHGYESYKKFYNYHVNGGQLKHPTTASYQVMKESYYDPNDMKEKIKSRFKGGWQVRNGGNHAEITRCDYIKQTFCEDVPDYPQEFVNQMLAKNSSLLHYAYEDVITLSPRLNNEEEPLCLSTERLIRPKTAINMKNQWMYIVQADENFFQSIRIEICKEQDGKCRMIDDFAEGYVTMCKQKYIYRELLAISEDGEIVRDYIRLPASCCCHVQFQALKKKRE</sequence>
<keyword evidence="2" id="KW-1015">Disulfide bond</keyword>
<dbReference type="GO" id="GO:0045087">
    <property type="term" value="P:innate immune response"/>
    <property type="evidence" value="ECO:0007669"/>
    <property type="project" value="TreeGrafter"/>
</dbReference>
<evidence type="ECO:0000256" key="2">
    <source>
        <dbReference type="ARBA" id="ARBA00023157"/>
    </source>
</evidence>
<evidence type="ECO:0000256" key="1">
    <source>
        <dbReference type="ARBA" id="ARBA00022729"/>
    </source>
</evidence>
<organism evidence="6 7">
    <name type="scientific">Trachymyrmex septentrionalis</name>
    <dbReference type="NCBI Taxonomy" id="34720"/>
    <lineage>
        <taxon>Eukaryota</taxon>
        <taxon>Metazoa</taxon>
        <taxon>Ecdysozoa</taxon>
        <taxon>Arthropoda</taxon>
        <taxon>Hexapoda</taxon>
        <taxon>Insecta</taxon>
        <taxon>Pterygota</taxon>
        <taxon>Neoptera</taxon>
        <taxon>Endopterygota</taxon>
        <taxon>Hymenoptera</taxon>
        <taxon>Apocrita</taxon>
        <taxon>Aculeata</taxon>
        <taxon>Formicoidea</taxon>
        <taxon>Formicidae</taxon>
        <taxon>Myrmicinae</taxon>
        <taxon>Trachymyrmex</taxon>
    </lineage>
</organism>
<feature type="chain" id="PRO_5008270990" evidence="4">
    <location>
        <begin position="22"/>
        <end position="244"/>
    </location>
</feature>
<evidence type="ECO:0000259" key="5">
    <source>
        <dbReference type="Pfam" id="PF16077"/>
    </source>
</evidence>
<evidence type="ECO:0000256" key="4">
    <source>
        <dbReference type="SAM" id="SignalP"/>
    </source>
</evidence>
<dbReference type="Pfam" id="PF16077">
    <property type="entry name" value="Spaetzle"/>
    <property type="match status" value="1"/>
</dbReference>
<reference evidence="6 7" key="1">
    <citation type="submission" date="2016-03" db="EMBL/GenBank/DDBJ databases">
        <title>Trachymyrmex septentrionalis WGS genome.</title>
        <authorList>
            <person name="Nygaard S."/>
            <person name="Hu H."/>
            <person name="Boomsma J."/>
            <person name="Zhang G."/>
        </authorList>
    </citation>
    <scope>NUCLEOTIDE SEQUENCE [LARGE SCALE GENOMIC DNA]</scope>
    <source>
        <strain evidence="6">Tsep2-gDNA-1</strain>
        <tissue evidence="6">Whole body</tissue>
    </source>
</reference>
<dbReference type="InterPro" id="IPR029034">
    <property type="entry name" value="Cystine-knot_cytokine"/>
</dbReference>
<dbReference type="STRING" id="34720.A0A195EWC8"/>
<dbReference type="EMBL" id="KQ981948">
    <property type="protein sequence ID" value="KYN32580.1"/>
    <property type="molecule type" value="Genomic_DNA"/>
</dbReference>
<evidence type="ECO:0000313" key="6">
    <source>
        <dbReference type="EMBL" id="KYN32580.1"/>
    </source>
</evidence>
<feature type="domain" description="Spaetzle" evidence="5">
    <location>
        <begin position="140"/>
        <end position="234"/>
    </location>
</feature>
<dbReference type="SUPFAM" id="SSF57501">
    <property type="entry name" value="Cystine-knot cytokines"/>
    <property type="match status" value="1"/>
</dbReference>
<dbReference type="Proteomes" id="UP000078541">
    <property type="component" value="Unassembled WGS sequence"/>
</dbReference>